<dbReference type="PROSITE" id="PS51186">
    <property type="entry name" value="GNAT"/>
    <property type="match status" value="1"/>
</dbReference>
<proteinExistence type="inferred from homology"/>
<dbReference type="Pfam" id="PF13302">
    <property type="entry name" value="Acetyltransf_3"/>
    <property type="match status" value="1"/>
</dbReference>
<dbReference type="AlphaFoldDB" id="A0ABD6B5K7"/>
<dbReference type="EMBL" id="JBHUDH010000045">
    <property type="protein sequence ID" value="MFD1525751.1"/>
    <property type="molecule type" value="Genomic_DNA"/>
</dbReference>
<sequence length="188" mass="20825">MPHATFIDGDRIELRPPDEGDIPLLVEAENHPQVRRHVTRFRTPVSEAAYREDRWPLPNDDDGVELLVVPKSGDFGGEPVGSVSLAPIQQPDGYANFGVWLHPDAWGNGYALDAGAHLLDYGFRAHRLHRVSATVAGSNDASRRLCERLGFAEEDAAREAWFLDGEHVDAVHYGLLEREWDGPAAALE</sequence>
<keyword evidence="6" id="KW-1185">Reference proteome</keyword>
<dbReference type="RefSeq" id="WP_379818228.1">
    <property type="nucleotide sequence ID" value="NZ_JBHUDH010000045.1"/>
</dbReference>
<dbReference type="Proteomes" id="UP001597111">
    <property type="component" value="Unassembled WGS sequence"/>
</dbReference>
<dbReference type="SUPFAM" id="SSF55729">
    <property type="entry name" value="Acyl-CoA N-acyltransferases (Nat)"/>
    <property type="match status" value="1"/>
</dbReference>
<evidence type="ECO:0000313" key="6">
    <source>
        <dbReference type="Proteomes" id="UP001597111"/>
    </source>
</evidence>
<gene>
    <name evidence="5" type="ORF">ACFR9S_05440</name>
</gene>
<keyword evidence="2 5" id="KW-0012">Acyltransferase</keyword>
<organism evidence="5 6">
    <name type="scientific">Halolamina salina</name>
    <dbReference type="NCBI Taxonomy" id="1220023"/>
    <lineage>
        <taxon>Archaea</taxon>
        <taxon>Methanobacteriati</taxon>
        <taxon>Methanobacteriota</taxon>
        <taxon>Stenosarchaea group</taxon>
        <taxon>Halobacteria</taxon>
        <taxon>Halobacteriales</taxon>
        <taxon>Haloferacaceae</taxon>
    </lineage>
</organism>
<dbReference type="Gene3D" id="3.40.630.30">
    <property type="match status" value="1"/>
</dbReference>
<evidence type="ECO:0000259" key="4">
    <source>
        <dbReference type="PROSITE" id="PS51186"/>
    </source>
</evidence>
<evidence type="ECO:0000256" key="3">
    <source>
        <dbReference type="ARBA" id="ARBA00038502"/>
    </source>
</evidence>
<protein>
    <submittedName>
        <fullName evidence="5">GNAT family N-acetyltransferase</fullName>
        <ecNumber evidence="5">2.3.-.-</ecNumber>
    </submittedName>
</protein>
<comment type="similarity">
    <text evidence="3">Belongs to the acetyltransferase family. RimJ subfamily.</text>
</comment>
<dbReference type="EC" id="2.3.-.-" evidence="5"/>
<dbReference type="GO" id="GO:0016746">
    <property type="term" value="F:acyltransferase activity"/>
    <property type="evidence" value="ECO:0007669"/>
    <property type="project" value="UniProtKB-KW"/>
</dbReference>
<reference evidence="5 6" key="1">
    <citation type="journal article" date="2019" name="Int. J. Syst. Evol. Microbiol.">
        <title>The Global Catalogue of Microorganisms (GCM) 10K type strain sequencing project: providing services to taxonomists for standard genome sequencing and annotation.</title>
        <authorList>
            <consortium name="The Broad Institute Genomics Platform"/>
            <consortium name="The Broad Institute Genome Sequencing Center for Infectious Disease"/>
            <person name="Wu L."/>
            <person name="Ma J."/>
        </authorList>
    </citation>
    <scope>NUCLEOTIDE SEQUENCE [LARGE SCALE GENOMIC DNA]</scope>
    <source>
        <strain evidence="5 6">CGMCC 1.12285</strain>
    </source>
</reference>
<dbReference type="InterPro" id="IPR051531">
    <property type="entry name" value="N-acetyltransferase"/>
</dbReference>
<accession>A0ABD6B5K7</accession>
<dbReference type="InterPro" id="IPR000182">
    <property type="entry name" value="GNAT_dom"/>
</dbReference>
<evidence type="ECO:0000256" key="1">
    <source>
        <dbReference type="ARBA" id="ARBA00022679"/>
    </source>
</evidence>
<dbReference type="PANTHER" id="PTHR43792">
    <property type="entry name" value="GNAT FAMILY, PUTATIVE (AFU_ORTHOLOGUE AFUA_3G00765)-RELATED-RELATED"/>
    <property type="match status" value="1"/>
</dbReference>
<comment type="caution">
    <text evidence="5">The sequence shown here is derived from an EMBL/GenBank/DDBJ whole genome shotgun (WGS) entry which is preliminary data.</text>
</comment>
<feature type="domain" description="N-acetyltransferase" evidence="4">
    <location>
        <begin position="12"/>
        <end position="178"/>
    </location>
</feature>
<evidence type="ECO:0000256" key="2">
    <source>
        <dbReference type="ARBA" id="ARBA00023315"/>
    </source>
</evidence>
<dbReference type="PANTHER" id="PTHR43792:SF8">
    <property type="entry name" value="[RIBOSOMAL PROTEIN US5]-ALANINE N-ACETYLTRANSFERASE"/>
    <property type="match status" value="1"/>
</dbReference>
<dbReference type="InterPro" id="IPR016181">
    <property type="entry name" value="Acyl_CoA_acyltransferase"/>
</dbReference>
<evidence type="ECO:0000313" key="5">
    <source>
        <dbReference type="EMBL" id="MFD1525751.1"/>
    </source>
</evidence>
<keyword evidence="1 5" id="KW-0808">Transferase</keyword>
<name>A0ABD6B5K7_9EURY</name>